<sequence length="653" mass="73094">MKFPRLTQLVFAAVCLSSLQAVGQTAAPGVASDERVLFEKGRFTMNSKMKGGEVRTDPATRAISVTFTQPDGGMSARCMLGPLRLDPLPYLSDPALFVDIVFRPVAGQSAPDGFYVVLQTLSMYVKPETQKTVRSQTVPASAAESLEDGWKRIRLPFHKMTVLNAKDSPTAEWTKRIRSEDGTPDITSEDLLERFQIFGTSKGAFELGKVSLVRMRNVSVEIRNAESDNTIKLEIQGKTAAPDAVVDLKITDASGKAETRQVHAVNGAYSYVWENPPVAPGKSSTLQALVNGGGSIQDQSIPREVFGFLKDTSHVWLSVKGRDIVTSPLSKGGVRPFYPVGAGYGKNVLLRGYDEEVAAYAQSMGLNTLRLAFYTLNFNGAPDKPLTFEDITAFIDPVLTAAKRHQLYVILDDHNYFKNEINEETARGEQKSDGWTEEKFQRWVQRWVEVAEHYKDEPYILAYELCNEPVCSPETAQKWYRKCIEAIRKVDQKHIVMVGSHHWSHARALEATWRDVANKIDEPYNNAVFSFHDYPQDDAPWKVQQHLRDFQAKYNVPVMCTEFGGGGKPERVHRETQAGMLALFAFDRIGWMTWAIYYDRTRASGFPTLAVKNPDGKTWDAKMENPGYYIPYVELWAPTARIMGSAFPEAAGN</sequence>
<dbReference type="EMBL" id="BDCO01000001">
    <property type="protein sequence ID" value="GAT31473.1"/>
    <property type="molecule type" value="Genomic_DNA"/>
</dbReference>
<accession>A0A146G1S3</accession>
<keyword evidence="3" id="KW-0136">Cellulose degradation</keyword>
<name>A0A146G1S3_TERSA</name>
<evidence type="ECO:0000256" key="4">
    <source>
        <dbReference type="ARBA" id="ARBA00023277"/>
    </source>
</evidence>
<protein>
    <submittedName>
        <fullName evidence="9">Aryl-phospho-beta-D-glucosidase BglC, GH1 family</fullName>
    </submittedName>
</protein>
<evidence type="ECO:0000313" key="9">
    <source>
        <dbReference type="EMBL" id="GAT31473.1"/>
    </source>
</evidence>
<evidence type="ECO:0000256" key="5">
    <source>
        <dbReference type="ARBA" id="ARBA00023295"/>
    </source>
</evidence>
<dbReference type="InterPro" id="IPR001547">
    <property type="entry name" value="Glyco_hydro_5"/>
</dbReference>
<dbReference type="Gene3D" id="3.20.20.80">
    <property type="entry name" value="Glycosidases"/>
    <property type="match status" value="1"/>
</dbReference>
<dbReference type="PANTHER" id="PTHR31297:SF41">
    <property type="entry name" value="ENDOGLUCANASE, PUTATIVE (AFU_ORTHOLOGUE AFUA_5G01830)-RELATED"/>
    <property type="match status" value="1"/>
</dbReference>
<proteinExistence type="inferred from homology"/>
<dbReference type="InterPro" id="IPR050386">
    <property type="entry name" value="Glycosyl_hydrolase_5"/>
</dbReference>
<dbReference type="InterPro" id="IPR018087">
    <property type="entry name" value="Glyco_hydro_5_CS"/>
</dbReference>
<dbReference type="Pfam" id="PF00150">
    <property type="entry name" value="Cellulase"/>
    <property type="match status" value="1"/>
</dbReference>
<evidence type="ECO:0000256" key="6">
    <source>
        <dbReference type="ARBA" id="ARBA00023326"/>
    </source>
</evidence>
<dbReference type="STRING" id="690879.TSACC_121"/>
<dbReference type="PROSITE" id="PS00659">
    <property type="entry name" value="GLYCOSYL_HYDROL_F5"/>
    <property type="match status" value="1"/>
</dbReference>
<feature type="chain" id="PRO_5007524501" evidence="7">
    <location>
        <begin position="24"/>
        <end position="653"/>
    </location>
</feature>
<comment type="caution">
    <text evidence="9">The sequence shown here is derived from an EMBL/GenBank/DDBJ whole genome shotgun (WGS) entry which is preliminary data.</text>
</comment>
<evidence type="ECO:0000313" key="10">
    <source>
        <dbReference type="Proteomes" id="UP000076023"/>
    </source>
</evidence>
<dbReference type="GO" id="GO:0009986">
    <property type="term" value="C:cell surface"/>
    <property type="evidence" value="ECO:0007669"/>
    <property type="project" value="TreeGrafter"/>
</dbReference>
<evidence type="ECO:0000256" key="1">
    <source>
        <dbReference type="ARBA" id="ARBA00005641"/>
    </source>
</evidence>
<dbReference type="SUPFAM" id="SSF51445">
    <property type="entry name" value="(Trans)glycosidases"/>
    <property type="match status" value="1"/>
</dbReference>
<gene>
    <name evidence="9" type="ORF">TSACC_121</name>
</gene>
<keyword evidence="4" id="KW-0119">Carbohydrate metabolism</keyword>
<dbReference type="AlphaFoldDB" id="A0A146G1S3"/>
<feature type="signal peptide" evidence="7">
    <location>
        <begin position="1"/>
        <end position="23"/>
    </location>
</feature>
<comment type="similarity">
    <text evidence="1">Belongs to the glycosyl hydrolase 5 (cellulase A) family.</text>
</comment>
<dbReference type="GO" id="GO:0008422">
    <property type="term" value="F:beta-glucosidase activity"/>
    <property type="evidence" value="ECO:0007669"/>
    <property type="project" value="TreeGrafter"/>
</dbReference>
<organism evidence="9 10">
    <name type="scientific">Terrimicrobium sacchariphilum</name>
    <dbReference type="NCBI Taxonomy" id="690879"/>
    <lineage>
        <taxon>Bacteria</taxon>
        <taxon>Pseudomonadati</taxon>
        <taxon>Verrucomicrobiota</taxon>
        <taxon>Terrimicrobiia</taxon>
        <taxon>Terrimicrobiales</taxon>
        <taxon>Terrimicrobiaceae</taxon>
        <taxon>Terrimicrobium</taxon>
    </lineage>
</organism>
<evidence type="ECO:0000256" key="3">
    <source>
        <dbReference type="ARBA" id="ARBA00023001"/>
    </source>
</evidence>
<dbReference type="OrthoDB" id="4771662at2"/>
<dbReference type="PANTHER" id="PTHR31297">
    <property type="entry name" value="GLUCAN ENDO-1,6-BETA-GLUCOSIDASE B"/>
    <property type="match status" value="1"/>
</dbReference>
<evidence type="ECO:0000256" key="7">
    <source>
        <dbReference type="SAM" id="SignalP"/>
    </source>
</evidence>
<dbReference type="InParanoid" id="A0A146G1S3"/>
<dbReference type="Proteomes" id="UP000076023">
    <property type="component" value="Unassembled WGS sequence"/>
</dbReference>
<dbReference type="GO" id="GO:0030245">
    <property type="term" value="P:cellulose catabolic process"/>
    <property type="evidence" value="ECO:0007669"/>
    <property type="project" value="UniProtKB-KW"/>
</dbReference>
<keyword evidence="6" id="KW-0624">Polysaccharide degradation</keyword>
<evidence type="ECO:0000259" key="8">
    <source>
        <dbReference type="Pfam" id="PF00150"/>
    </source>
</evidence>
<keyword evidence="2" id="KW-0378">Hydrolase</keyword>
<dbReference type="InterPro" id="IPR017853">
    <property type="entry name" value="GH"/>
</dbReference>
<evidence type="ECO:0000256" key="2">
    <source>
        <dbReference type="ARBA" id="ARBA00022801"/>
    </source>
</evidence>
<keyword evidence="10" id="KW-1185">Reference proteome</keyword>
<keyword evidence="5" id="KW-0326">Glycosidase</keyword>
<dbReference type="GO" id="GO:0005576">
    <property type="term" value="C:extracellular region"/>
    <property type="evidence" value="ECO:0007669"/>
    <property type="project" value="TreeGrafter"/>
</dbReference>
<dbReference type="RefSeq" id="WP_075077370.1">
    <property type="nucleotide sequence ID" value="NZ_BDCO01000001.1"/>
</dbReference>
<keyword evidence="7" id="KW-0732">Signal</keyword>
<feature type="domain" description="Glycoside hydrolase family 5" evidence="8">
    <location>
        <begin position="355"/>
        <end position="597"/>
    </location>
</feature>
<reference evidence="10" key="1">
    <citation type="journal article" date="2017" name="Genome Announc.">
        <title>Draft Genome Sequence of Terrimicrobium sacchariphilum NM-5T, a Facultative Anaerobic Soil Bacterium of the Class Spartobacteria.</title>
        <authorList>
            <person name="Qiu Y.L."/>
            <person name="Tourlousse D.M."/>
            <person name="Matsuura N."/>
            <person name="Ohashi A."/>
            <person name="Sekiguchi Y."/>
        </authorList>
    </citation>
    <scope>NUCLEOTIDE SEQUENCE [LARGE SCALE GENOMIC DNA]</scope>
    <source>
        <strain evidence="10">NM-5</strain>
    </source>
</reference>